<dbReference type="InterPro" id="IPR001024">
    <property type="entry name" value="PLAT/LH2_dom"/>
</dbReference>
<dbReference type="Gene3D" id="2.40.180.10">
    <property type="entry name" value="Catalase core domain"/>
    <property type="match status" value="1"/>
</dbReference>
<dbReference type="InterPro" id="IPR052970">
    <property type="entry name" value="Inner_ear_hair_cell_LOXHD"/>
</dbReference>
<organism evidence="3 4">
    <name type="scientific">Limosa lapponica baueri</name>
    <dbReference type="NCBI Taxonomy" id="1758121"/>
    <lineage>
        <taxon>Eukaryota</taxon>
        <taxon>Metazoa</taxon>
        <taxon>Chordata</taxon>
        <taxon>Craniata</taxon>
        <taxon>Vertebrata</taxon>
        <taxon>Euteleostomi</taxon>
        <taxon>Archelosauria</taxon>
        <taxon>Archosauria</taxon>
        <taxon>Dinosauria</taxon>
        <taxon>Saurischia</taxon>
        <taxon>Theropoda</taxon>
        <taxon>Coelurosauria</taxon>
        <taxon>Aves</taxon>
        <taxon>Neognathae</taxon>
        <taxon>Neoaves</taxon>
        <taxon>Charadriiformes</taxon>
        <taxon>Scolopacidae</taxon>
        <taxon>Limosa</taxon>
    </lineage>
</organism>
<keyword evidence="4" id="KW-1185">Reference proteome</keyword>
<protein>
    <recommendedName>
        <fullName evidence="2">PLAT domain-containing protein</fullName>
    </recommendedName>
</protein>
<reference evidence="4" key="2">
    <citation type="submission" date="2017-12" db="EMBL/GenBank/DDBJ databases">
        <title>Genome sequence of the Bar-tailed Godwit (Limosa lapponica baueri).</title>
        <authorList>
            <person name="Lima N.C.B."/>
            <person name="Parody-Merino A.M."/>
            <person name="Battley P.F."/>
            <person name="Fidler A.E."/>
            <person name="Prosdocimi F."/>
        </authorList>
    </citation>
    <scope>NUCLEOTIDE SEQUENCE [LARGE SCALE GENOMIC DNA]</scope>
</reference>
<accession>A0A2I0TIL3</accession>
<sequence length="222" mass="24758">MDPRPFSLFAASGTAGSSAGHIHMLQDYNLSFLVTVDAVELGELDKVVLLISSKTDCKVDIKKLHLKEAVKEHPIYVFEVNETFSVNANKPEIQREIPVSFVIRGDKQKNDIDNNLHKEGSETRNLTEYTIKVYTGDQRGAGTDANVHIILFGNEDKSEVFQLSQSLDHQDPFERGKVDTFKITTKQLGSLHSIEIGHDGKGFDFSVPGDFSEVCWSFINKG</sequence>
<dbReference type="OrthoDB" id="9895813at2759"/>
<name>A0A2I0TIL3_LIMLA</name>
<proteinExistence type="predicted"/>
<dbReference type="SUPFAM" id="SSF49723">
    <property type="entry name" value="Lipase/lipooxygenase domain (PLAT/LH2 domain)"/>
    <property type="match status" value="1"/>
</dbReference>
<evidence type="ECO:0000256" key="1">
    <source>
        <dbReference type="PROSITE-ProRule" id="PRU00152"/>
    </source>
</evidence>
<dbReference type="PANTHER" id="PTHR45901:SF7">
    <property type="entry name" value="OXYGEN-REGULATED PROTEIN 1"/>
    <property type="match status" value="1"/>
</dbReference>
<evidence type="ECO:0000259" key="2">
    <source>
        <dbReference type="PROSITE" id="PS50095"/>
    </source>
</evidence>
<reference evidence="4" key="1">
    <citation type="submission" date="2017-11" db="EMBL/GenBank/DDBJ databases">
        <authorList>
            <person name="Lima N.C."/>
            <person name="Parody-Merino A.M."/>
            <person name="Battley P.F."/>
            <person name="Fidler A.E."/>
            <person name="Prosdocimi F."/>
        </authorList>
    </citation>
    <scope>NUCLEOTIDE SEQUENCE [LARGE SCALE GENOMIC DNA]</scope>
</reference>
<dbReference type="EMBL" id="KZ509896">
    <property type="protein sequence ID" value="PKU33616.1"/>
    <property type="molecule type" value="Genomic_DNA"/>
</dbReference>
<dbReference type="PANTHER" id="PTHR45901">
    <property type="entry name" value="PROTEIN CBG12474"/>
    <property type="match status" value="1"/>
</dbReference>
<evidence type="ECO:0000313" key="3">
    <source>
        <dbReference type="EMBL" id="PKU33616.1"/>
    </source>
</evidence>
<comment type="caution">
    <text evidence="1">Lacks conserved residue(s) required for the propagation of feature annotation.</text>
</comment>
<gene>
    <name evidence="3" type="ORF">llap_16080</name>
</gene>
<dbReference type="PROSITE" id="PS50095">
    <property type="entry name" value="PLAT"/>
    <property type="match status" value="1"/>
</dbReference>
<dbReference type="InterPro" id="IPR036392">
    <property type="entry name" value="PLAT/LH2_dom_sf"/>
</dbReference>
<dbReference type="Pfam" id="PF01477">
    <property type="entry name" value="PLAT"/>
    <property type="match status" value="1"/>
</dbReference>
<feature type="domain" description="PLAT" evidence="2">
    <location>
        <begin position="127"/>
        <end position="222"/>
    </location>
</feature>
<dbReference type="Proteomes" id="UP000233556">
    <property type="component" value="Unassembled WGS sequence"/>
</dbReference>
<dbReference type="AlphaFoldDB" id="A0A2I0TIL3"/>
<evidence type="ECO:0000313" key="4">
    <source>
        <dbReference type="Proteomes" id="UP000233556"/>
    </source>
</evidence>